<dbReference type="AlphaFoldDB" id="A0A921S9T7"/>
<name>A0A921S9T7_9STRA</name>
<evidence type="ECO:0000313" key="3">
    <source>
        <dbReference type="EMBL" id="KAG2511709.1"/>
    </source>
</evidence>
<organism evidence="3 4">
    <name type="scientific">Phytophthora kernoviae</name>
    <dbReference type="NCBI Taxonomy" id="325452"/>
    <lineage>
        <taxon>Eukaryota</taxon>
        <taxon>Sar</taxon>
        <taxon>Stramenopiles</taxon>
        <taxon>Oomycota</taxon>
        <taxon>Peronosporomycetes</taxon>
        <taxon>Peronosporales</taxon>
        <taxon>Peronosporaceae</taxon>
        <taxon>Phytophthora</taxon>
    </lineage>
</organism>
<evidence type="ECO:0000313" key="4">
    <source>
        <dbReference type="Proteomes" id="UP000792063"/>
    </source>
</evidence>
<gene>
    <name evidence="3" type="ORF">JM18_008630</name>
</gene>
<reference evidence="3" key="2">
    <citation type="submission" date="2020-06" db="EMBL/GenBank/DDBJ databases">
        <authorList>
            <person name="Studholme D.J."/>
        </authorList>
    </citation>
    <scope>NUCLEOTIDE SEQUENCE</scope>
    <source>
        <strain evidence="3">NZFS 3630</strain>
    </source>
</reference>
<dbReference type="Proteomes" id="UP000792063">
    <property type="component" value="Unassembled WGS sequence"/>
</dbReference>
<evidence type="ECO:0000256" key="1">
    <source>
        <dbReference type="ARBA" id="ARBA00022448"/>
    </source>
</evidence>
<sequence length="773" mass="83285">MGGTESNEVAKDDARLQHPMVLRSPPVPAPKGKSKKEGAGPDTVVTTAKDGTKIAVTTSADGATVTTVVTKPDGSSTTTTETVTTTDSEVELTQQGKQVASPTAAAAASAVADFESVSEEKKRAQSLEEELAWYAWSGSAIAAAMGVKSSEQGTLRELSDHSGVLFASTVVTAQAGKNVSDIVTSSEVGGERKKEDFKRWLPAFLTYVTSHGRRFETLTAVELFIFARAFCRFHVLAYSVDQEKEKSHADRALVLAARRAKERKVAWELARAFTLYYPEFPIHRRGLRFSKTNRILMDQVPVENESSFQFIALHRRMSKWLRKFIVISLLRESSDDCTCAENTIVIHDGEIVYSGSWGEAIKYVQELGVECPSQKDVAMHLNKHGSQKATAALFDRREAATTSTVLFRLADEVVMLSKSPIVDMSDSETRLHLMNTGTFNKVQASSASNYDAFSDKPAPGAYMYDLHSNEATSDSDDNGDNSNFDAGDWLLSWFNPTTHGPRLTTKAAARKILSKWAANKSHNYTEPSQTTKTEVFRSEEADGSITIKTVRTTTRTETSAAGELVTTIEVETTTETETQGGSKSTTVEMETTTETATEVAAPTSAIVSTEGMTAVSSTEEAGAAPGETVKTEVFRSEEADGSITIKTVRTTTRTETSAAGELVTTIEVETTTETETQGGSKSTTVEMETTTETATEVAAPTSAIVSTEGMTAVSSTEEAGAAPGETVKTEVFRSEEADGSITIKTVRTTTRTETSAAGELVTTIEVETTTETE</sequence>
<dbReference type="EMBL" id="JPWU03000528">
    <property type="protein sequence ID" value="KAG2511709.1"/>
    <property type="molecule type" value="Genomic_DNA"/>
</dbReference>
<comment type="caution">
    <text evidence="3">The sequence shown here is derived from an EMBL/GenBank/DDBJ whole genome shotgun (WGS) entry which is preliminary data.</text>
</comment>
<feature type="non-terminal residue" evidence="3">
    <location>
        <position position="773"/>
    </location>
</feature>
<protein>
    <submittedName>
        <fullName evidence="3">Uncharacterized protein</fullName>
    </submittedName>
</protein>
<keyword evidence="1" id="KW-0813">Transport</keyword>
<reference evidence="3" key="1">
    <citation type="journal article" date="2015" name="Genom Data">
        <title>Genome sequences of six Phytophthora species associated with forests in New Zealand.</title>
        <authorList>
            <person name="Studholme D.J."/>
            <person name="McDougal R.L."/>
            <person name="Sambles C."/>
            <person name="Hansen E."/>
            <person name="Hardy G."/>
            <person name="Grant M."/>
            <person name="Ganley R.J."/>
            <person name="Williams N.M."/>
        </authorList>
    </citation>
    <scope>NUCLEOTIDE SEQUENCE</scope>
    <source>
        <strain evidence="3">NZFS 3630</strain>
    </source>
</reference>
<dbReference type="PANTHER" id="PTHR19241">
    <property type="entry name" value="ATP-BINDING CASSETTE TRANSPORTER"/>
    <property type="match status" value="1"/>
</dbReference>
<accession>A0A921S9T7</accession>
<feature type="region of interest" description="Disordered" evidence="2">
    <location>
        <begin position="1"/>
        <end position="46"/>
    </location>
</feature>
<evidence type="ECO:0000256" key="2">
    <source>
        <dbReference type="SAM" id="MobiDB-lite"/>
    </source>
</evidence>
<proteinExistence type="predicted"/>